<comment type="caution">
    <text evidence="1">The sequence shown here is derived from an EMBL/GenBank/DDBJ whole genome shotgun (WGS) entry which is preliminary data.</text>
</comment>
<gene>
    <name evidence="1" type="ORF">CLV82_2976</name>
</gene>
<accession>A0A4R6TJD5</accession>
<organism evidence="1 2">
    <name type="scientific">Zeaxanthinibacter enoshimensis</name>
    <dbReference type="NCBI Taxonomy" id="392009"/>
    <lineage>
        <taxon>Bacteria</taxon>
        <taxon>Pseudomonadati</taxon>
        <taxon>Bacteroidota</taxon>
        <taxon>Flavobacteriia</taxon>
        <taxon>Flavobacteriales</taxon>
        <taxon>Flavobacteriaceae</taxon>
        <taxon>Zeaxanthinibacter</taxon>
    </lineage>
</organism>
<dbReference type="AlphaFoldDB" id="A0A4R6TJD5"/>
<dbReference type="EMBL" id="SNYI01000008">
    <property type="protein sequence ID" value="TDQ28146.1"/>
    <property type="molecule type" value="Genomic_DNA"/>
</dbReference>
<keyword evidence="2" id="KW-1185">Reference proteome</keyword>
<evidence type="ECO:0000313" key="2">
    <source>
        <dbReference type="Proteomes" id="UP000295468"/>
    </source>
</evidence>
<reference evidence="1 2" key="1">
    <citation type="submission" date="2019-03" db="EMBL/GenBank/DDBJ databases">
        <title>Genomic Encyclopedia of Archaeal and Bacterial Type Strains, Phase II (KMG-II): from individual species to whole genera.</title>
        <authorList>
            <person name="Goeker M."/>
        </authorList>
    </citation>
    <scope>NUCLEOTIDE SEQUENCE [LARGE SCALE GENOMIC DNA]</scope>
    <source>
        <strain evidence="1 2">DSM 18435</strain>
    </source>
</reference>
<name>A0A4R6TJD5_9FLAO</name>
<evidence type="ECO:0000313" key="1">
    <source>
        <dbReference type="EMBL" id="TDQ28146.1"/>
    </source>
</evidence>
<sequence>MKIIPKSNFEFETILKPIELKKSLEDNVMPT</sequence>
<feature type="non-terminal residue" evidence="1">
    <location>
        <position position="31"/>
    </location>
</feature>
<protein>
    <submittedName>
        <fullName evidence="1">Uncharacterized protein</fullName>
    </submittedName>
</protein>
<dbReference type="Proteomes" id="UP000295468">
    <property type="component" value="Unassembled WGS sequence"/>
</dbReference>
<proteinExistence type="predicted"/>